<dbReference type="NCBIfam" id="NF047509">
    <property type="entry name" value="Rv3131_FMN_oxido"/>
    <property type="match status" value="1"/>
</dbReference>
<reference evidence="2" key="1">
    <citation type="submission" date="2011-03" db="EMBL/GenBank/DDBJ databases">
        <title>Draft genome sequence of Brevundimonas diminuta.</title>
        <authorList>
            <person name="Brown P.J.B."/>
            <person name="Buechlein A."/>
            <person name="Hemmerich C."/>
            <person name="Brun Y.V."/>
        </authorList>
    </citation>
    <scope>NUCLEOTIDE SEQUENCE [LARGE SCALE GENOMIC DNA]</scope>
    <source>
        <strain evidence="2">C19</strain>
    </source>
</reference>
<keyword evidence="2" id="KW-1185">Reference proteome</keyword>
<dbReference type="AlphaFoldDB" id="F4QT79"/>
<gene>
    <name evidence="1" type="ORF">ABI_43740</name>
</gene>
<dbReference type="Gene3D" id="3.40.109.10">
    <property type="entry name" value="NADH Oxidase"/>
    <property type="match status" value="1"/>
</dbReference>
<dbReference type="STRING" id="715226.ABI_43740"/>
<sequence>MRFASLAANGHNTQPWRFSLAPAQVRIMPDFSRRTPAVDPEDHHLYISLGCACENLSLAAEARGRQAEIAFLPENSGSIRMDLATSQPRPSVLFDAIPHRQCTRSEYSGAAVSPADLSQVEAAAQVDGVGVIILTERAKLNSVRDFVVHGNSLQMDDKAFTAELKDWIRFNPREALAKRDGLFSGCTGNPAIATWMGEALFPVIFGKKGENDKYAKQIRSSSGVAIFTGAKANPEHWTRGGRSVQRFALQATALGMKYAVINQPVEVAQIRTEFAKWLGLGAARTDFVLRFGYGKPLPMSLRRSVADIVVHV</sequence>
<proteinExistence type="predicted"/>
<name>F4QT79_9CAUL</name>
<dbReference type="EMBL" id="GL883080">
    <property type="protein sequence ID" value="EGF89949.1"/>
    <property type="molecule type" value="Genomic_DNA"/>
</dbReference>
<dbReference type="HOGENOM" id="CLU_051479_3_0_5"/>
<evidence type="ECO:0000313" key="1">
    <source>
        <dbReference type="EMBL" id="EGF89949.1"/>
    </source>
</evidence>
<dbReference type="GO" id="GO:0016491">
    <property type="term" value="F:oxidoreductase activity"/>
    <property type="evidence" value="ECO:0007669"/>
    <property type="project" value="InterPro"/>
</dbReference>
<dbReference type="SUPFAM" id="SSF55469">
    <property type="entry name" value="FMN-dependent nitroreductase-like"/>
    <property type="match status" value="2"/>
</dbReference>
<protein>
    <submittedName>
        <fullName evidence="1">Twin-arginine translocation pathway signal sequence domain-containing protein</fullName>
    </submittedName>
</protein>
<accession>F4QT79</accession>
<dbReference type="Proteomes" id="UP000006512">
    <property type="component" value="Unassembled WGS sequence"/>
</dbReference>
<organism evidence="1 2">
    <name type="scientific">Asticcacaulis biprosthecium C19</name>
    <dbReference type="NCBI Taxonomy" id="715226"/>
    <lineage>
        <taxon>Bacteria</taxon>
        <taxon>Pseudomonadati</taxon>
        <taxon>Pseudomonadota</taxon>
        <taxon>Alphaproteobacteria</taxon>
        <taxon>Caulobacterales</taxon>
        <taxon>Caulobacteraceae</taxon>
        <taxon>Asticcacaulis</taxon>
    </lineage>
</organism>
<evidence type="ECO:0000313" key="2">
    <source>
        <dbReference type="Proteomes" id="UP000006512"/>
    </source>
</evidence>
<dbReference type="eggNOG" id="COG0778">
    <property type="taxonomic scope" value="Bacteria"/>
</dbReference>
<dbReference type="InterPro" id="IPR000415">
    <property type="entry name" value="Nitroreductase-like"/>
</dbReference>